<reference evidence="1" key="1">
    <citation type="submission" date="2023-03" db="EMBL/GenBank/DDBJ databases">
        <title>MT1 and MT2 Draft Genomes of Novel Species.</title>
        <authorList>
            <person name="Venkateswaran K."/>
        </authorList>
    </citation>
    <scope>NUCLEOTIDE SEQUENCE</scope>
    <source>
        <strain evidence="1">F6_3S_P_2</strain>
    </source>
</reference>
<dbReference type="EMBL" id="JAROCC010000018">
    <property type="protein sequence ID" value="MDN4609045.1"/>
    <property type="molecule type" value="Genomic_DNA"/>
</dbReference>
<proteinExistence type="predicted"/>
<comment type="caution">
    <text evidence="1">The sequence shown here is derived from an EMBL/GenBank/DDBJ whole genome shotgun (WGS) entry which is preliminary data.</text>
</comment>
<name>A0ABT8JV73_9BACL</name>
<evidence type="ECO:0000313" key="2">
    <source>
        <dbReference type="Proteomes" id="UP001175097"/>
    </source>
</evidence>
<sequence>MRTLLLAVVIFLAIHIIRIDFAEGTIPLAAFFGDTAPPCSESPIDSIRVTTIEGDTIETLFAMYPDMTMTFVERLSTFYSLNPHLRNQDIIGGLSIKLPISKSGQNNCN</sequence>
<protein>
    <recommendedName>
        <fullName evidence="3">LysM domain-containing protein</fullName>
    </recommendedName>
</protein>
<dbReference type="RefSeq" id="WP_301245577.1">
    <property type="nucleotide sequence ID" value="NZ_JAROCC010000018.1"/>
</dbReference>
<evidence type="ECO:0000313" key="1">
    <source>
        <dbReference type="EMBL" id="MDN4609045.1"/>
    </source>
</evidence>
<evidence type="ECO:0008006" key="3">
    <source>
        <dbReference type="Google" id="ProtNLM"/>
    </source>
</evidence>
<gene>
    <name evidence="1" type="ORF">P5G49_16405</name>
</gene>
<organism evidence="1 2">
    <name type="scientific">Sporosarcina highlanderae</name>
    <dbReference type="NCBI Taxonomy" id="3035916"/>
    <lineage>
        <taxon>Bacteria</taxon>
        <taxon>Bacillati</taxon>
        <taxon>Bacillota</taxon>
        <taxon>Bacilli</taxon>
        <taxon>Bacillales</taxon>
        <taxon>Caryophanaceae</taxon>
        <taxon>Sporosarcina</taxon>
    </lineage>
</organism>
<keyword evidence="2" id="KW-1185">Reference proteome</keyword>
<accession>A0ABT8JV73</accession>
<dbReference type="Proteomes" id="UP001175097">
    <property type="component" value="Unassembled WGS sequence"/>
</dbReference>